<dbReference type="Proteomes" id="UP000553632">
    <property type="component" value="Unassembled WGS sequence"/>
</dbReference>
<protein>
    <submittedName>
        <fullName evidence="2">Uncharacterized protein</fullName>
    </submittedName>
</protein>
<organism evidence="2 3">
    <name type="scientific">Perkinsus olseni</name>
    <name type="common">Perkinsus atlanticus</name>
    <dbReference type="NCBI Taxonomy" id="32597"/>
    <lineage>
        <taxon>Eukaryota</taxon>
        <taxon>Sar</taxon>
        <taxon>Alveolata</taxon>
        <taxon>Perkinsozoa</taxon>
        <taxon>Perkinsea</taxon>
        <taxon>Perkinsida</taxon>
        <taxon>Perkinsidae</taxon>
        <taxon>Perkinsus</taxon>
    </lineage>
</organism>
<dbReference type="InterPro" id="IPR007062">
    <property type="entry name" value="PPI-2"/>
</dbReference>
<dbReference type="GO" id="GO:0009966">
    <property type="term" value="P:regulation of signal transduction"/>
    <property type="evidence" value="ECO:0007669"/>
    <property type="project" value="InterPro"/>
</dbReference>
<proteinExistence type="predicted"/>
<name>A0A7J6SJ23_PEROL</name>
<comment type="caution">
    <text evidence="2">The sequence shown here is derived from an EMBL/GenBank/DDBJ whole genome shotgun (WGS) entry which is preliminary data.</text>
</comment>
<feature type="non-terminal residue" evidence="2">
    <location>
        <position position="1"/>
    </location>
</feature>
<feature type="region of interest" description="Disordered" evidence="1">
    <location>
        <begin position="1"/>
        <end position="28"/>
    </location>
</feature>
<dbReference type="EMBL" id="JABANO010017855">
    <property type="protein sequence ID" value="KAF4732743.1"/>
    <property type="molecule type" value="Genomic_DNA"/>
</dbReference>
<dbReference type="AlphaFoldDB" id="A0A7J6SJ23"/>
<dbReference type="Pfam" id="PF04979">
    <property type="entry name" value="IPP-2"/>
    <property type="match status" value="1"/>
</dbReference>
<sequence length="377" mass="42489">MVIDEPDTPFIKETARHGDSDEEDTRAQPKDFGNELAEMLEKLTVTKEGTVDREEVDSELAQERSRQAFKDKRKNHYNEFQAVKALGKDLTREDEDELAGALGASSIAELLLPEAATDVRDVQFASAAMGEIFSRDFPAKEEVSADLRRRILVDLPDMSPEVREVIYCRVLPLIETPEFVGELLGFTKGSHEERMVIYCQMVGEIDHVIDWDDVRACISKSTGMIHRKRARWLLERIGGPEVLNATWQWYWALVESLDEFACHMFKELFTPKLLIVASEASKVEAGAIQGWKMSSLWVEALLEACLNRHDNEAIPKHVLTELGAHPELATAVMSAVDPQFFCSKIVRAFDENLAVFCNGMRWYARPEKAVGGGESKA</sequence>
<reference evidence="2 3" key="1">
    <citation type="submission" date="2020-04" db="EMBL/GenBank/DDBJ databases">
        <title>Perkinsus olseni comparative genomics.</title>
        <authorList>
            <person name="Bogema D.R."/>
        </authorList>
    </citation>
    <scope>NUCLEOTIDE SEQUENCE [LARGE SCALE GENOMIC DNA]</scope>
    <source>
        <strain evidence="2 3">ATCC PRA-207</strain>
    </source>
</reference>
<evidence type="ECO:0000256" key="1">
    <source>
        <dbReference type="SAM" id="MobiDB-lite"/>
    </source>
</evidence>
<keyword evidence="3" id="KW-1185">Reference proteome</keyword>
<evidence type="ECO:0000313" key="2">
    <source>
        <dbReference type="EMBL" id="KAF4732743.1"/>
    </source>
</evidence>
<accession>A0A7J6SJ23</accession>
<dbReference type="GO" id="GO:0004864">
    <property type="term" value="F:protein phosphatase inhibitor activity"/>
    <property type="evidence" value="ECO:0007669"/>
    <property type="project" value="InterPro"/>
</dbReference>
<evidence type="ECO:0000313" key="3">
    <source>
        <dbReference type="Proteomes" id="UP000553632"/>
    </source>
</evidence>
<gene>
    <name evidence="2" type="ORF">FOZ63_011453</name>
</gene>
<feature type="compositionally biased region" description="Basic and acidic residues" evidence="1">
    <location>
        <begin position="13"/>
        <end position="28"/>
    </location>
</feature>